<sequence>MELFYPENFYQTITLFGNFITICIAAVGLLIAFNTYMVAHEAKKIWMEEKTHDYEVTIGSNIEYLSHYLKKIYDYSLESRTRSFISGSNNFKYLPSRYAELSDAYLTIKEAIDYYNHIDYGLGNHRNDLDNIVKKIHPAVIGLKNSTLKNIFFDIKAYIREQDDYLDNIQTWVAFFKDIYDSTGNIESDHLKRFEAQCDFDNYFQYFNNKLINFENRIANFSSSYLRGDD</sequence>
<keyword evidence="3" id="KW-1185">Reference proteome</keyword>
<reference evidence="2 3" key="1">
    <citation type="submission" date="2018-04" db="EMBL/GenBank/DDBJ databases">
        <title>Sphingobacterium cortibacter sp. nov.</title>
        <authorList>
            <person name="Li Y."/>
        </authorList>
    </citation>
    <scope>NUCLEOTIDE SEQUENCE [LARGE SCALE GENOMIC DNA]</scope>
    <source>
        <strain evidence="2 3">2c-3</strain>
    </source>
</reference>
<evidence type="ECO:0000313" key="3">
    <source>
        <dbReference type="Proteomes" id="UP000245627"/>
    </source>
</evidence>
<evidence type="ECO:0000256" key="1">
    <source>
        <dbReference type="SAM" id="Phobius"/>
    </source>
</evidence>
<accession>A0A2T8HLP6</accession>
<keyword evidence="1" id="KW-0812">Transmembrane</keyword>
<dbReference type="RefSeq" id="WP_116774175.1">
    <property type="nucleotide sequence ID" value="NZ_QDKG01000001.1"/>
</dbReference>
<evidence type="ECO:0000313" key="2">
    <source>
        <dbReference type="EMBL" id="PVH26310.1"/>
    </source>
</evidence>
<keyword evidence="1" id="KW-0472">Membrane</keyword>
<feature type="transmembrane region" description="Helical" evidence="1">
    <location>
        <begin position="15"/>
        <end position="39"/>
    </location>
</feature>
<dbReference type="AlphaFoldDB" id="A0A2T8HLP6"/>
<comment type="caution">
    <text evidence="2">The sequence shown here is derived from an EMBL/GenBank/DDBJ whole genome shotgun (WGS) entry which is preliminary data.</text>
</comment>
<name>A0A2T8HLP6_9SPHI</name>
<protein>
    <submittedName>
        <fullName evidence="2">Uncharacterized protein</fullName>
    </submittedName>
</protein>
<dbReference type="Proteomes" id="UP000245627">
    <property type="component" value="Unassembled WGS sequence"/>
</dbReference>
<gene>
    <name evidence="2" type="ORF">DC487_01395</name>
</gene>
<keyword evidence="1" id="KW-1133">Transmembrane helix</keyword>
<organism evidence="2 3">
    <name type="scientific">Sphingobacterium corticibacter</name>
    <dbReference type="NCBI Taxonomy" id="2171749"/>
    <lineage>
        <taxon>Bacteria</taxon>
        <taxon>Pseudomonadati</taxon>
        <taxon>Bacteroidota</taxon>
        <taxon>Sphingobacteriia</taxon>
        <taxon>Sphingobacteriales</taxon>
        <taxon>Sphingobacteriaceae</taxon>
        <taxon>Sphingobacterium</taxon>
    </lineage>
</organism>
<dbReference type="OrthoDB" id="9809364at2"/>
<proteinExistence type="predicted"/>
<dbReference type="EMBL" id="QDKG01000001">
    <property type="protein sequence ID" value="PVH26310.1"/>
    <property type="molecule type" value="Genomic_DNA"/>
</dbReference>